<evidence type="ECO:0000313" key="5">
    <source>
        <dbReference type="Proteomes" id="UP000325313"/>
    </source>
</evidence>
<accession>A0A5B0SA39</accession>
<sequence>MQNANDQVLRKTASDYKPLELEHAELDRLHSSQPARVQMQSSRHRWLDGTPDTPENCAISHNKINSYPLFHHS</sequence>
<evidence type="ECO:0000256" key="1">
    <source>
        <dbReference type="SAM" id="MobiDB-lite"/>
    </source>
</evidence>
<evidence type="ECO:0000313" key="2">
    <source>
        <dbReference type="EMBL" id="KAA1080794.1"/>
    </source>
</evidence>
<organism evidence="3 5">
    <name type="scientific">Puccinia graminis f. sp. tritici</name>
    <dbReference type="NCBI Taxonomy" id="56615"/>
    <lineage>
        <taxon>Eukaryota</taxon>
        <taxon>Fungi</taxon>
        <taxon>Dikarya</taxon>
        <taxon>Basidiomycota</taxon>
        <taxon>Pucciniomycotina</taxon>
        <taxon>Pucciniomycetes</taxon>
        <taxon>Pucciniales</taxon>
        <taxon>Pucciniaceae</taxon>
        <taxon>Puccinia</taxon>
    </lineage>
</organism>
<protein>
    <submittedName>
        <fullName evidence="3">Uncharacterized protein</fullName>
    </submittedName>
</protein>
<name>A0A5B0SA39_PUCGR</name>
<proteinExistence type="predicted"/>
<evidence type="ECO:0000313" key="4">
    <source>
        <dbReference type="Proteomes" id="UP000324748"/>
    </source>
</evidence>
<dbReference type="EMBL" id="VSWC01000131">
    <property type="protein sequence ID" value="KAA1080794.1"/>
    <property type="molecule type" value="Genomic_DNA"/>
</dbReference>
<reference evidence="4 5" key="1">
    <citation type="submission" date="2019-05" db="EMBL/GenBank/DDBJ databases">
        <title>Emergence of the Ug99 lineage of the wheat stem rust pathogen through somatic hybridization.</title>
        <authorList>
            <person name="Li F."/>
            <person name="Upadhyaya N.M."/>
            <person name="Sperschneider J."/>
            <person name="Matny O."/>
            <person name="Nguyen-Phuc H."/>
            <person name="Mago R."/>
            <person name="Raley C."/>
            <person name="Miller M.E."/>
            <person name="Silverstein K.A.T."/>
            <person name="Henningsen E."/>
            <person name="Hirsch C.D."/>
            <person name="Visser B."/>
            <person name="Pretorius Z.A."/>
            <person name="Steffenson B.J."/>
            <person name="Schwessinger B."/>
            <person name="Dodds P.N."/>
            <person name="Figueroa M."/>
        </authorList>
    </citation>
    <scope>NUCLEOTIDE SEQUENCE [LARGE SCALE GENOMIC DNA]</scope>
    <source>
        <strain evidence="2">21-0</strain>
        <strain evidence="3 5">Ug99</strain>
    </source>
</reference>
<dbReference type="AlphaFoldDB" id="A0A5B0SA39"/>
<feature type="region of interest" description="Disordered" evidence="1">
    <location>
        <begin position="26"/>
        <end position="60"/>
    </location>
</feature>
<dbReference type="Proteomes" id="UP000324748">
    <property type="component" value="Unassembled WGS sequence"/>
</dbReference>
<dbReference type="Proteomes" id="UP000325313">
    <property type="component" value="Unassembled WGS sequence"/>
</dbReference>
<dbReference type="EMBL" id="VDEP01000047">
    <property type="protein sequence ID" value="KAA1134677.1"/>
    <property type="molecule type" value="Genomic_DNA"/>
</dbReference>
<keyword evidence="4" id="KW-1185">Reference proteome</keyword>
<comment type="caution">
    <text evidence="3">The sequence shown here is derived from an EMBL/GenBank/DDBJ whole genome shotgun (WGS) entry which is preliminary data.</text>
</comment>
<evidence type="ECO:0000313" key="3">
    <source>
        <dbReference type="EMBL" id="KAA1134677.1"/>
    </source>
</evidence>
<feature type="compositionally biased region" description="Polar residues" evidence="1">
    <location>
        <begin position="31"/>
        <end position="41"/>
    </location>
</feature>
<gene>
    <name evidence="2" type="ORF">PGT21_021268</name>
    <name evidence="3" type="ORF">PGTUg99_012802</name>
</gene>